<keyword evidence="3" id="KW-1185">Reference proteome</keyword>
<protein>
    <recommendedName>
        <fullName evidence="4">DUF3099 domain-containing protein</fullName>
    </recommendedName>
</protein>
<dbReference type="InterPro" id="IPR038750">
    <property type="entry name" value="YczE/YyaS-like"/>
</dbReference>
<accession>A0A6F8XJE0</accession>
<dbReference type="KEGG" id="pfla:Pflav_003400"/>
<evidence type="ECO:0008006" key="4">
    <source>
        <dbReference type="Google" id="ProtNLM"/>
    </source>
</evidence>
<name>A0A6F8XJE0_9ACTN</name>
<feature type="region of interest" description="Disordered" evidence="1">
    <location>
        <begin position="63"/>
        <end position="86"/>
    </location>
</feature>
<evidence type="ECO:0000313" key="2">
    <source>
        <dbReference type="EMBL" id="BCB73930.1"/>
    </source>
</evidence>
<dbReference type="AlphaFoldDB" id="A0A6F8XJE0"/>
<proteinExistence type="predicted"/>
<reference evidence="2 3" key="1">
    <citation type="submission" date="2020-03" db="EMBL/GenBank/DDBJ databases">
        <title>Whole genome shotgun sequence of Phytohabitans flavus NBRC 107702.</title>
        <authorList>
            <person name="Komaki H."/>
            <person name="Tamura T."/>
        </authorList>
    </citation>
    <scope>NUCLEOTIDE SEQUENCE [LARGE SCALE GENOMIC DNA]</scope>
    <source>
        <strain evidence="2 3">NBRC 107702</strain>
    </source>
</reference>
<dbReference type="PANTHER" id="PTHR40078">
    <property type="entry name" value="INTEGRAL MEMBRANE PROTEIN-RELATED"/>
    <property type="match status" value="1"/>
</dbReference>
<dbReference type="PANTHER" id="PTHR40078:SF1">
    <property type="entry name" value="INTEGRAL MEMBRANE PROTEIN"/>
    <property type="match status" value="1"/>
</dbReference>
<dbReference type="EMBL" id="AP022870">
    <property type="protein sequence ID" value="BCB73930.1"/>
    <property type="molecule type" value="Genomic_DNA"/>
</dbReference>
<dbReference type="Proteomes" id="UP000502508">
    <property type="component" value="Chromosome"/>
</dbReference>
<reference evidence="2 3" key="2">
    <citation type="submission" date="2020-03" db="EMBL/GenBank/DDBJ databases">
        <authorList>
            <person name="Ichikawa N."/>
            <person name="Kimura A."/>
            <person name="Kitahashi Y."/>
            <person name="Uohara A."/>
        </authorList>
    </citation>
    <scope>NUCLEOTIDE SEQUENCE [LARGE SCALE GENOMIC DNA]</scope>
    <source>
        <strain evidence="2 3">NBRC 107702</strain>
    </source>
</reference>
<organism evidence="2 3">
    <name type="scientific">Phytohabitans flavus</name>
    <dbReference type="NCBI Taxonomy" id="1076124"/>
    <lineage>
        <taxon>Bacteria</taxon>
        <taxon>Bacillati</taxon>
        <taxon>Actinomycetota</taxon>
        <taxon>Actinomycetes</taxon>
        <taxon>Micromonosporales</taxon>
        <taxon>Micromonosporaceae</taxon>
    </lineage>
</organism>
<evidence type="ECO:0000313" key="3">
    <source>
        <dbReference type="Proteomes" id="UP000502508"/>
    </source>
</evidence>
<evidence type="ECO:0000256" key="1">
    <source>
        <dbReference type="SAM" id="MobiDB-lite"/>
    </source>
</evidence>
<sequence>MTGFVARKPRFSIRLVRTVIEVTVLAVGWLLGGTVGVGTVLYAVAIGPLAHAFIPLFTVPPRPAPQPSAQRAVPDPEAVQSTEVAG</sequence>
<gene>
    <name evidence="2" type="ORF">Pflav_003400</name>
</gene>